<dbReference type="GO" id="GO:0003924">
    <property type="term" value="F:GTPase activity"/>
    <property type="evidence" value="ECO:0007669"/>
    <property type="project" value="TreeGrafter"/>
</dbReference>
<evidence type="ECO:0000256" key="5">
    <source>
        <dbReference type="PIRSR" id="PIRSR006230-1"/>
    </source>
</evidence>
<dbReference type="Pfam" id="PF01926">
    <property type="entry name" value="MMR_HSR1"/>
    <property type="match status" value="1"/>
</dbReference>
<dbReference type="InterPro" id="IPR006073">
    <property type="entry name" value="GTP-bd"/>
</dbReference>
<comment type="similarity">
    <text evidence="4">Belongs to the TRAFAC class YlqF/YawG GTPase family. MTG1 subfamily.</text>
</comment>
<dbReference type="InterPro" id="IPR016478">
    <property type="entry name" value="GTPase_MTG1"/>
</dbReference>
<dbReference type="GO" id="GO:0006412">
    <property type="term" value="P:translation"/>
    <property type="evidence" value="ECO:0007669"/>
    <property type="project" value="TreeGrafter"/>
</dbReference>
<dbReference type="PANTHER" id="PTHR45782">
    <property type="entry name" value="MITOCHONDRIAL RIBOSOME-ASSOCIATED GTPASE 1"/>
    <property type="match status" value="1"/>
</dbReference>
<evidence type="ECO:0000259" key="6">
    <source>
        <dbReference type="Pfam" id="PF01926"/>
    </source>
</evidence>
<dbReference type="PRINTS" id="PR00326">
    <property type="entry name" value="GTP1OBG"/>
</dbReference>
<dbReference type="InterPro" id="IPR019991">
    <property type="entry name" value="GTP-bd_ribosome_bgen"/>
</dbReference>
<dbReference type="NCBIfam" id="TIGR03596">
    <property type="entry name" value="GTPase_YlqF"/>
    <property type="match status" value="1"/>
</dbReference>
<keyword evidence="4" id="KW-0963">Cytoplasm</keyword>
<gene>
    <name evidence="7" type="primary">ylqF</name>
    <name evidence="7" type="ORF">IAD51_02470</name>
</gene>
<dbReference type="SUPFAM" id="SSF52540">
    <property type="entry name" value="P-loop containing nucleoside triphosphate hydrolases"/>
    <property type="match status" value="1"/>
</dbReference>
<feature type="binding site" evidence="5">
    <location>
        <position position="171"/>
    </location>
    <ligand>
        <name>GTP</name>
        <dbReference type="ChEBI" id="CHEBI:37565"/>
    </ligand>
</feature>
<proteinExistence type="inferred from homology"/>
<dbReference type="AlphaFoldDB" id="A0A9D1HTM4"/>
<keyword evidence="3 4" id="KW-0342">GTP-binding</keyword>
<comment type="caution">
    <text evidence="7">The sequence shown here is derived from an EMBL/GenBank/DDBJ whole genome shotgun (WGS) entry which is preliminary data.</text>
</comment>
<comment type="function">
    <text evidence="4">Required for a late step of 50S ribosomal subunit assembly. Has GTPase activity.</text>
</comment>
<protein>
    <recommendedName>
        <fullName evidence="1 4">Ribosome biogenesis GTPase A</fullName>
    </recommendedName>
</protein>
<dbReference type="PIRSF" id="PIRSF006230">
    <property type="entry name" value="MG442"/>
    <property type="match status" value="1"/>
</dbReference>
<dbReference type="InterPro" id="IPR023179">
    <property type="entry name" value="GTP-bd_ortho_bundle_sf"/>
</dbReference>
<sequence length="288" mass="31764">MNIQWFPGHMTKAIRMMEENLRLVDALIYVIDSRAVYSSNNPLFDKLIAGKRVLYVFNKCDLVEARDLEPWCAKFAAENKPFVKAVGTSGDCSEIVAGLKKAASDKIDRFGERGAKVSVRAMVVGVPNSGKSTVINAMCKRAGAVTGNRPGVTRGKQWMSIGGVDFLDTPGTLWGKFEEESVARHLAYIGSIRDEVLDLGELVYSFIDEIKGEYGTQLAARYGLAEVPDDPLAVFDAIALARGFKTKGGEPDYDRTARCILDDFRKGRLGKIMLEKPKMQGLMLKKRG</sequence>
<dbReference type="InterPro" id="IPR027417">
    <property type="entry name" value="P-loop_NTPase"/>
</dbReference>
<dbReference type="EMBL" id="DVMN01000045">
    <property type="protein sequence ID" value="HIU21090.1"/>
    <property type="molecule type" value="Genomic_DNA"/>
</dbReference>
<comment type="subcellular location">
    <subcellularLocation>
        <location evidence="4">Cytoplasm</location>
    </subcellularLocation>
</comment>
<dbReference type="CDD" id="cd01856">
    <property type="entry name" value="YlqF"/>
    <property type="match status" value="1"/>
</dbReference>
<evidence type="ECO:0000256" key="1">
    <source>
        <dbReference type="ARBA" id="ARBA00014898"/>
    </source>
</evidence>
<evidence type="ECO:0000313" key="7">
    <source>
        <dbReference type="EMBL" id="HIU21090.1"/>
    </source>
</evidence>
<evidence type="ECO:0000313" key="8">
    <source>
        <dbReference type="Proteomes" id="UP000824088"/>
    </source>
</evidence>
<keyword evidence="2 4" id="KW-0547">Nucleotide-binding</keyword>
<dbReference type="GO" id="GO:0005737">
    <property type="term" value="C:cytoplasm"/>
    <property type="evidence" value="ECO:0007669"/>
    <property type="project" value="UniProtKB-SubCell"/>
</dbReference>
<dbReference type="Proteomes" id="UP000824088">
    <property type="component" value="Unassembled WGS sequence"/>
</dbReference>
<dbReference type="GO" id="GO:0005525">
    <property type="term" value="F:GTP binding"/>
    <property type="evidence" value="ECO:0007669"/>
    <property type="project" value="UniProtKB-KW"/>
</dbReference>
<dbReference type="PANTHER" id="PTHR45782:SF4">
    <property type="entry name" value="MITOCHONDRIAL RIBOSOME-ASSOCIATED GTPASE 1"/>
    <property type="match status" value="1"/>
</dbReference>
<feature type="binding site" evidence="5">
    <location>
        <begin position="128"/>
        <end position="133"/>
    </location>
    <ligand>
        <name>GTP</name>
        <dbReference type="ChEBI" id="CHEBI:37565"/>
    </ligand>
</feature>
<accession>A0A9D1HTM4</accession>
<feature type="binding site" evidence="5">
    <location>
        <begin position="58"/>
        <end position="61"/>
    </location>
    <ligand>
        <name>GTP</name>
        <dbReference type="ChEBI" id="CHEBI:37565"/>
    </ligand>
</feature>
<feature type="domain" description="G" evidence="6">
    <location>
        <begin position="121"/>
        <end position="187"/>
    </location>
</feature>
<reference evidence="7" key="1">
    <citation type="submission" date="2020-10" db="EMBL/GenBank/DDBJ databases">
        <authorList>
            <person name="Gilroy R."/>
        </authorList>
    </citation>
    <scope>NUCLEOTIDE SEQUENCE</scope>
    <source>
        <strain evidence="7">1063</strain>
    </source>
</reference>
<organism evidence="7 8">
    <name type="scientific">Candidatus Limadaptatus stercorigallinarum</name>
    <dbReference type="NCBI Taxonomy" id="2840845"/>
    <lineage>
        <taxon>Bacteria</taxon>
        <taxon>Bacillati</taxon>
        <taxon>Bacillota</taxon>
        <taxon>Clostridia</taxon>
        <taxon>Eubacteriales</taxon>
        <taxon>Candidatus Limadaptatus</taxon>
    </lineage>
</organism>
<evidence type="ECO:0000256" key="2">
    <source>
        <dbReference type="ARBA" id="ARBA00022741"/>
    </source>
</evidence>
<evidence type="ECO:0000256" key="3">
    <source>
        <dbReference type="ARBA" id="ARBA00023134"/>
    </source>
</evidence>
<evidence type="ECO:0000256" key="4">
    <source>
        <dbReference type="PIRNR" id="PIRNR006230"/>
    </source>
</evidence>
<reference evidence="7" key="2">
    <citation type="journal article" date="2021" name="PeerJ">
        <title>Extensive microbial diversity within the chicken gut microbiome revealed by metagenomics and culture.</title>
        <authorList>
            <person name="Gilroy R."/>
            <person name="Ravi A."/>
            <person name="Getino M."/>
            <person name="Pursley I."/>
            <person name="Horton D.L."/>
            <person name="Alikhan N.F."/>
            <person name="Baker D."/>
            <person name="Gharbi K."/>
            <person name="Hall N."/>
            <person name="Watson M."/>
            <person name="Adriaenssens E.M."/>
            <person name="Foster-Nyarko E."/>
            <person name="Jarju S."/>
            <person name="Secka A."/>
            <person name="Antonio M."/>
            <person name="Oren A."/>
            <person name="Chaudhuri R.R."/>
            <person name="La Ragione R."/>
            <person name="Hildebrand F."/>
            <person name="Pallen M.J."/>
        </authorList>
    </citation>
    <scope>NUCLEOTIDE SEQUENCE</scope>
    <source>
        <strain evidence="7">1063</strain>
    </source>
</reference>
<name>A0A9D1HTM4_9FIRM</name>
<dbReference type="Gene3D" id="3.40.50.300">
    <property type="entry name" value="P-loop containing nucleotide triphosphate hydrolases"/>
    <property type="match status" value="1"/>
</dbReference>
<dbReference type="Gene3D" id="1.10.1580.10">
    <property type="match status" value="1"/>
</dbReference>